<feature type="compositionally biased region" description="Basic and acidic residues" evidence="1">
    <location>
        <begin position="71"/>
        <end position="98"/>
    </location>
</feature>
<sequence>MWPEKRRSPVSSGTQTKLSHKLLKVSSVHPSVKAESSKSRNFRPWCKAATSQAHLRIAAEREPADWSSRTRTREVPLKEKASAVESRGASEVEGERGSRAARSGQGRARVCVASERPASESQAILSASLQTE</sequence>
<protein>
    <submittedName>
        <fullName evidence="2">Uncharacterized protein</fullName>
    </submittedName>
</protein>
<dbReference type="EMBL" id="LCTV02000012">
    <property type="protein sequence ID" value="PRQ71302.1"/>
    <property type="molecule type" value="Genomic_DNA"/>
</dbReference>
<name>A0A2S9ZZX5_RHOTO</name>
<feature type="region of interest" description="Disordered" evidence="1">
    <location>
        <begin position="1"/>
        <end position="41"/>
    </location>
</feature>
<evidence type="ECO:0000313" key="3">
    <source>
        <dbReference type="Proteomes" id="UP000239560"/>
    </source>
</evidence>
<organism evidence="2 3">
    <name type="scientific">Rhodotorula toruloides</name>
    <name type="common">Yeast</name>
    <name type="synonym">Rhodosporidium toruloides</name>
    <dbReference type="NCBI Taxonomy" id="5286"/>
    <lineage>
        <taxon>Eukaryota</taxon>
        <taxon>Fungi</taxon>
        <taxon>Dikarya</taxon>
        <taxon>Basidiomycota</taxon>
        <taxon>Pucciniomycotina</taxon>
        <taxon>Microbotryomycetes</taxon>
        <taxon>Sporidiobolales</taxon>
        <taxon>Sporidiobolaceae</taxon>
        <taxon>Rhodotorula</taxon>
    </lineage>
</organism>
<proteinExistence type="predicted"/>
<evidence type="ECO:0000256" key="1">
    <source>
        <dbReference type="SAM" id="MobiDB-lite"/>
    </source>
</evidence>
<dbReference type="Proteomes" id="UP000239560">
    <property type="component" value="Unassembled WGS sequence"/>
</dbReference>
<comment type="caution">
    <text evidence="2">The sequence shown here is derived from an EMBL/GenBank/DDBJ whole genome shotgun (WGS) entry which is preliminary data.</text>
</comment>
<evidence type="ECO:0000313" key="2">
    <source>
        <dbReference type="EMBL" id="PRQ71302.1"/>
    </source>
</evidence>
<gene>
    <name evidence="2" type="ORF">AAT19DRAFT_10160</name>
</gene>
<feature type="region of interest" description="Disordered" evidence="1">
    <location>
        <begin position="58"/>
        <end position="132"/>
    </location>
</feature>
<feature type="compositionally biased region" description="Polar residues" evidence="1">
    <location>
        <begin position="119"/>
        <end position="132"/>
    </location>
</feature>
<feature type="compositionally biased region" description="Low complexity" evidence="1">
    <location>
        <begin position="100"/>
        <end position="109"/>
    </location>
</feature>
<dbReference type="AlphaFoldDB" id="A0A2S9ZZX5"/>
<accession>A0A2S9ZZX5</accession>
<reference evidence="2 3" key="1">
    <citation type="journal article" date="2018" name="Elife">
        <title>Functional genomics of lipid metabolism in the oleaginous yeast Rhodosporidium toruloides.</title>
        <authorList>
            <person name="Coradetti S.T."/>
            <person name="Pinel D."/>
            <person name="Geiselman G."/>
            <person name="Ito M."/>
            <person name="Mondo S."/>
            <person name="Reilly M.C."/>
            <person name="Cheng Y.F."/>
            <person name="Bauer S."/>
            <person name="Grigoriev I."/>
            <person name="Gladden J.M."/>
            <person name="Simmons B.A."/>
            <person name="Brem R."/>
            <person name="Arkin A.P."/>
            <person name="Skerker J.M."/>
        </authorList>
    </citation>
    <scope>NUCLEOTIDE SEQUENCE [LARGE SCALE GENOMIC DNA]</scope>
    <source>
        <strain evidence="2 3">NBRC 0880</strain>
    </source>
</reference>